<dbReference type="AlphaFoldDB" id="A0A9P6KYM3"/>
<organism evidence="2 3">
    <name type="scientific">Nosema granulosis</name>
    <dbReference type="NCBI Taxonomy" id="83296"/>
    <lineage>
        <taxon>Eukaryota</taxon>
        <taxon>Fungi</taxon>
        <taxon>Fungi incertae sedis</taxon>
        <taxon>Microsporidia</taxon>
        <taxon>Nosematidae</taxon>
        <taxon>Nosema</taxon>
    </lineage>
</organism>
<evidence type="ECO:0000256" key="1">
    <source>
        <dbReference type="SAM" id="Phobius"/>
    </source>
</evidence>
<proteinExistence type="predicted"/>
<evidence type="ECO:0000313" key="3">
    <source>
        <dbReference type="Proteomes" id="UP000740883"/>
    </source>
</evidence>
<keyword evidence="3" id="KW-1185">Reference proteome</keyword>
<sequence>MKIRSNIGVSMITIICFCAVLCIITYNLNDNKETTEEEETIDSDEMYISDDKDLTLDENKNIAKGNKLQKTRSKTKNKTVTYKIYRPKRHKTKKNGKKCFQPYKNTATESEISSSQTSTTTLENNNSQQIQKENLKTILLNSYKFYEDVTESENSYQSSSSTAVEFVIDPSFERKDCYRTTDDIYWPTSRHNKKLLKTLSGKKLAVGENNFIFYGKNLEIMGFYITPYEDRRTIKDGDFFEESFK</sequence>
<dbReference type="Proteomes" id="UP000740883">
    <property type="component" value="Unassembled WGS sequence"/>
</dbReference>
<gene>
    <name evidence="2" type="ORF">NGRA_2241</name>
</gene>
<feature type="transmembrane region" description="Helical" evidence="1">
    <location>
        <begin position="7"/>
        <end position="28"/>
    </location>
</feature>
<reference evidence="2 3" key="1">
    <citation type="journal article" date="2020" name="Genome Biol. Evol.">
        <title>Comparative genomics of strictly vertically transmitted, feminizing microsporidia endosymbionts of amphipod crustaceans.</title>
        <authorList>
            <person name="Cormier A."/>
            <person name="Chebbi M.A."/>
            <person name="Giraud I."/>
            <person name="Wattier R."/>
            <person name="Teixeira M."/>
            <person name="Gilbert C."/>
            <person name="Rigaud T."/>
            <person name="Cordaux R."/>
        </authorList>
    </citation>
    <scope>NUCLEOTIDE SEQUENCE [LARGE SCALE GENOMIC DNA]</scope>
    <source>
        <strain evidence="2 3">Ou3-Ou53</strain>
    </source>
</reference>
<dbReference type="EMBL" id="SBJO01000218">
    <property type="protein sequence ID" value="KAF9762054.1"/>
    <property type="molecule type" value="Genomic_DNA"/>
</dbReference>
<comment type="caution">
    <text evidence="2">The sequence shown here is derived from an EMBL/GenBank/DDBJ whole genome shotgun (WGS) entry which is preliminary data.</text>
</comment>
<keyword evidence="1" id="KW-1133">Transmembrane helix</keyword>
<name>A0A9P6KYM3_9MICR</name>
<keyword evidence="1" id="KW-0812">Transmembrane</keyword>
<keyword evidence="1" id="KW-0472">Membrane</keyword>
<evidence type="ECO:0000313" key="2">
    <source>
        <dbReference type="EMBL" id="KAF9762054.1"/>
    </source>
</evidence>
<protein>
    <submittedName>
        <fullName evidence="2">Uncharacterized protein</fullName>
    </submittedName>
</protein>
<accession>A0A9P6KYM3</accession>